<evidence type="ECO:0008006" key="3">
    <source>
        <dbReference type="Google" id="ProtNLM"/>
    </source>
</evidence>
<keyword evidence="2" id="KW-1185">Reference proteome</keyword>
<dbReference type="SUPFAM" id="SSF49464">
    <property type="entry name" value="Carboxypeptidase regulatory domain-like"/>
    <property type="match status" value="1"/>
</dbReference>
<evidence type="ECO:0000313" key="1">
    <source>
        <dbReference type="EMBL" id="SFG60495.1"/>
    </source>
</evidence>
<protein>
    <recommendedName>
        <fullName evidence="3">MG2 domain-containing protein</fullName>
    </recommendedName>
</protein>
<proteinExistence type="predicted"/>
<dbReference type="STRING" id="414048.SAMN04489864_101226"/>
<dbReference type="EMBL" id="FOPP01000001">
    <property type="protein sequence ID" value="SFG60495.1"/>
    <property type="molecule type" value="Genomic_DNA"/>
</dbReference>
<accession>A0A1I2T665</accession>
<gene>
    <name evidence="1" type="ORF">SAMN04489864_101226</name>
</gene>
<reference evidence="1 2" key="1">
    <citation type="submission" date="2016-10" db="EMBL/GenBank/DDBJ databases">
        <authorList>
            <person name="de Groot N.N."/>
        </authorList>
    </citation>
    <scope>NUCLEOTIDE SEQUENCE [LARGE SCALE GENOMIC DNA]</scope>
    <source>
        <strain evidence="1 2">DSM 18684</strain>
    </source>
</reference>
<dbReference type="Gene3D" id="2.60.40.1930">
    <property type="match status" value="1"/>
</dbReference>
<dbReference type="OrthoDB" id="609485at2"/>
<dbReference type="AlphaFoldDB" id="A0A1I2T665"/>
<dbReference type="Proteomes" id="UP000199666">
    <property type="component" value="Unassembled WGS sequence"/>
</dbReference>
<dbReference type="RefSeq" id="WP_143095899.1">
    <property type="nucleotide sequence ID" value="NZ_FOPP01000001.1"/>
</dbReference>
<organism evidence="1 2">
    <name type="scientific">Pedobacter insulae</name>
    <dbReference type="NCBI Taxonomy" id="414048"/>
    <lineage>
        <taxon>Bacteria</taxon>
        <taxon>Pseudomonadati</taxon>
        <taxon>Bacteroidota</taxon>
        <taxon>Sphingobacteriia</taxon>
        <taxon>Sphingobacteriales</taxon>
        <taxon>Sphingobacteriaceae</taxon>
        <taxon>Pedobacter</taxon>
    </lineage>
</organism>
<evidence type="ECO:0000313" key="2">
    <source>
        <dbReference type="Proteomes" id="UP000199666"/>
    </source>
</evidence>
<name>A0A1I2T665_9SPHI</name>
<dbReference type="InterPro" id="IPR008969">
    <property type="entry name" value="CarboxyPept-like_regulatory"/>
</dbReference>
<sequence>MSRRIFIGTILIICMCYGLKAQQKFPLSDKIEFYHAGFPKEKLYLSLDKSNYNAGDTLYFKSILLNGKHTTDTALSGKIYVELFNDSARLIERKVFALNNGLGFGDFALNKILNTGSYTIRAYSNWQQNFGADYFFQKSFFVGNVKENAWLLETDQKLNANGNGRILDLNIKITNINKQPVALRDIEIYLMGDQKRLIRADRQTSIDGTIAATIPLSEKELNGAYYFFIIDKTDKSKKLTVPILLHDLNGIDLQYMPEGGVMVNGIYGKVAFKALDTDGLGREIEGSIVNNTNEVVSIFKSIYKGMGSFYLLPKKGERYTAVYKQNGKEMQLDLPLAKDNGTTMRIDHLSKPDSLLIYIKASESKRSDQHYELIAQAGDENLMALSFSLKNGFTNLKLAKNIFPDGIIHFTLFSPDQLPLNERQVFINNRQKIELALKTNKYSYKPRDSISLEITSTKENGLPLSGAFSISVIDNSQVKEEAYEENIASYFLLQSNLKGNIEDPSWYFANNDPLTLAALDHLLLTQGWTGYNWNEILESNQLVKFNVEKASTIQGKVTGLIKKPLSNINLTLLSLGKNSLMMTTTSDLKGEFSFFDLPLIDTANYVIKASRINGKTPSSNIYVDEFIPSLLVPVTKFIYPLYVNANDTTINFYRNGAKRLKQEENRLASLTGNLLKEVEIKGFRKDLLVEENWDARPFISIGEEELKKMPRKKLLDVMKEKLPGFARSRWWQTCETPTIEHAMEDFVVGTQHVSWIRIDKAKNVGSVPREFFEYLFAEDVKHIEIYKGCVSYYLDITTRTGDGVNGVYKPNGLSVYRPLVINMSKEFYSPKYGVNHNSTIPDLRSTIFWDANVVTDENGKAKLSFYAADLPGSYTIKVEGTDLMGRFGYQKSKVIIVDKGEPK</sequence>